<feature type="coiled-coil region" evidence="1">
    <location>
        <begin position="1460"/>
        <end position="1505"/>
    </location>
</feature>
<accession>A0A0Z0B7Y7</accession>
<feature type="coiled-coil region" evidence="1">
    <location>
        <begin position="2000"/>
        <end position="2034"/>
    </location>
</feature>
<evidence type="ECO:0000256" key="2">
    <source>
        <dbReference type="SAM" id="MobiDB-lite"/>
    </source>
</evidence>
<dbReference type="PANTHER" id="PTHR23159:SF31">
    <property type="entry name" value="CENTROSOME-ASSOCIATED PROTEIN CEP250 ISOFORM X1"/>
    <property type="match status" value="1"/>
</dbReference>
<feature type="coiled-coil region" evidence="1">
    <location>
        <begin position="1541"/>
        <end position="1827"/>
    </location>
</feature>
<feature type="coiled-coil region" evidence="1">
    <location>
        <begin position="4952"/>
        <end position="4979"/>
    </location>
</feature>
<sequence length="5731" mass="682671">MKNYFTNNTENNEINNIYKKSKADNEKENADNNNIKINDVYNKKNTEKMQEHNINEIDKLKNELKSVIIENSELKKKYNEDTEKLNLISLKNASLLKEVNDEKKNIQIEYNTYKEESVKDIRRLQEELDKNVVILNRLKDEILFKEEELKKFQVIEKLYKEECEINEKNDIRIKTLEQILRETKVNENDTNDKNMNQYNSNTSENDQINDNKKLTDEEIQLNKRELEKKNEEINMLNKKYESLKRINKEIEKKICFLNEELDYYKNNENCLVMQNIFNTENNVSDSVCKKHLVKVSILYNILSKIIIYDQTDLKEKDKMVYTLEKENIHFLKKFIADEMYCLYLKDCISKINLTYQVDLHKQEKKYMLLNSEYDDLYNKFLFEKNENCLLNEKYDKIIFNQKKEIRSLKNHISNQNKDKELLTKYIDNYITYIENSYQQYCILNNEYKNLEDLVNDLKEKNKNLTSLVNGISMNNNNKGINGDSINDLDSLNVSESIGDNNISKDINNSNDSMNKKNKISLDVDHMKLIKSDIKDKEIRIVELESKNLELVKTIDNLNEEILKNKKNEYAENESMKIKDLCFDLKDICSKLELEIKEKNYIIEELTKRLTQSENKNKDNQVILELSEFRIKNFNDNIKYYQDKINELCDKLKTKESENAIFQDFNNRLKEEKENLSYENISLIEKNNQLQKENELLKKEIMLLKTGGNNVNSESGNNIHGNIINNENGYNNDNNSNDEFVPMNNSIFLMDKSYEANSQVTNYGINEGKQQNSLIKRTLTFGNTNKQTWKDNGDLATKINHLSEENNLLIKENEEIFHKLEQVSNENVKIRNELLYAKTDAEKYLFHLEHEKKQNGKYKLLLKQKKRKGNELKRTFNKMMLTVKNLVVNIKKIDRENKKNDINNSFFISSSSENNSNDEYFSENDKASTNFMFSSVEKSRKSANSTTVDARSSFHSKSTNALGISDNGNIPLSIFKNRTISNNNETITKRINNNNNIGSIDKKTKKKTVKGVYIKIRMHRFSICDNFRIDAKKYKKAYREIDSTLNNINKIENNMNLNKLNSQQKIDSKGLDTFYSIPNSCNSKLIEFEKGDEINDAQNGENIFVERNNTKKTHEKNNQLFSTFQTKKMINDLNYIKRKYDSKIKETLNMQKKLMDNEKELNCNIAKYVNLLNDHDLLITEIKERTDKLTNIEKDYNILFAKYSEKQDELKMHEKKMQEVFNECNELVKYMEKKEKKINEFDEDLKKMEIKYKEEKEKNDILTKDNISLDNINSKYKEDIDLYKKKIESMKAELKLRLTKIEELELIQKNTENEMFYLKSATYKYDVSLKEAHDELNKINEETLRLRRELRENQMNTNTLKEQILNRDYFLYNVNESYKKKEYFYNNLKHKIGGFYKTFIELCENFEMGEIKKFNELYENFEFNDDEYRKNVINFQLKDKDKFSNSVEDIVKTVDRLSEFNAYYEEEKNDMLNKIKELENKLKIKMNEYNKLYEQYDNNMKNIIIDRDDRVADCLILSEDVKKKNAEINLLMKELDGKNFEYNEAQMKCNFLSNEVQALENSKLDMKEKFNEIELQREKEIAFLKKENESLKDDIYNIKKIIQNVDDEIISLKETINNLKQEKYNYEKEIDKLREILEEEKRYHDMLKDNEENFIKEIKEAHQYAIKKEEEINSLRRDSEMNQKNHIEEIEKLKLKNREIQDSIKNHLKMVSDLELRMLEYKVLLDKNTSMKMLVQDLENKIDELIKDNEKLSIDLKKEKLINEEKEKNMLALQEDIKMLETKINENDSILLKLNDEKAQLNQEIFILNDIKNNKDNIIEELENNLRKAVFGDIKINDLEKTQFEHKVFTDEDLGINMANNMNYGNPGDSKMFIFNNNTNNNGTYFNNVIELKKYSLFLKEENDTIKQELRKMKDQSYMNERKNTEMEKILEKRNDIIRKMNDEIISYNEKMKNLEKDTSQLNSELYAANELLALRSDECKELSIELYELTDVKNKLIVQNEVFQKQINFYKQQIDEKSELLNNLDLQKEEEDNKQYEQNLLFDEYNRTLNFYYKICSHIVYYKKCVEKELSDRNKIDSKSINEESVIKNDRCGIKGNLNDGDDNRKNANSDDDIEIFKSINISNFNDVDNNIMENIKINNTNEMSNYINEFLNCVRLLIFKKRVFESKLESAERKYNSFKEKLKEDRDLIWDLKKKLRQKEELNMDNKNIFEFSKDKNIEVNDFSMNYKDLSSSIHEYVNKNDVMEKGKELLILKHENDKLVEENKFLHEQIMNYTNLKNSVNEINKKNEFNEKENATNDYTYVAENKYLKFQIDTISNELNVYRNKNDYLKKKTANYEDIITNLQKELIVIIDKQKECDKEYYKMEKELENKNKNIEHLIKKRNEDKEHMESEYARCLKLEKEFLSLTDDIFKKDYKIKEYIELVKKLNEDIKEHVLEKEEMKKYNEKLKKKYSIFETNEKTNKENDNKNENILINKLKNHDNIISDLLREKESLLNEYDDLKTNYDQKLKIESMLNSEVDQLKIENQMLMEKNNELIDEVNKLIKQNEKYNINLVDMDKENFDIYMKYLKAAEELNNITSSSLNEDVSAKKAKTENDNHENIDKNYKENIEKFFLLKEKSLKEKEQIIDDKLNHLKEYEKELAISKDKLRNSVKQMKESQNELYTIEKSNIVINNLKKDINILSIENDTLKVKIKDMERLNDTIFNDNKELVKVISSLEEKYNNGINMSKNEEGRNDNNNFINKSYGDTDKKELLKSHEKIENEIKMIEMENHTKNLINENRLGKEENENLKIEIYKLKNQIDEYSETLNKRFKYKENNKKAKNYLYYLNDKIKGLIEVFRENNFNYEFFKTELKKIKSANLMIINDNFDDLSPIQKMEDRNDNRSPYSEIHTDARSNHMSGENRKLEEDENIDDNASISSKIIVNILGSYWKNSNEDGIVIDKAKLNKIYKYIMTLKENYCDKELIVRNQKNIIEELKNEIDNYINLNKKYEEENIDLNNKMNELVQENSSNVQKFSKIHENLITKLEEEVHKNNNMLEELNILNNKIKVYEENQVQIENALKFKNLNTDNSIYKKDEHIENSNLKKITILLKEYNELVQNNSNLLLTNGDVLSENDELKNIIKKMNDDIDILTKELNEEKNKNCSSESKGKGSEMNTSKNNRRNSRHSQSEQRDLLNSMLTSHDQKISVLKKKLVDNGDINDTIKQYEEIIIAIEKKNNELENDCEFYKQHNSELSDNYNQLITDYNSLKDFIKKKKIELNFSDIQNSKSEIRNSFIQDNLKKGHRESIHSEVNNSNNFSISDKDLLTIKNHINSIEKLNNELLNNKQVEIYITLVKKDIDYLLKNKQNDQVNKISTPNDELINQIIEKEDEIKNYQEIINNLKSRIDNKDEIINNLKRNSEEFRKMINLMKTQNNNDRIEFINNLSNNSKLENEENNEDNKGDNSGFSQKDDMLVKIRAGYENLLNEYTVSINTLEETKEKLEMLKNEKIKLEKLKEAEMNDKEYIIKKLELINNQIKEKSIEQNKSLNDEIQLKDNVIQNKIELINDLHKEIDILKEGRNKNLKYINDLELQIVNLNNEIDTLKNILNDSKDEMKLLSNELGKKENTIHILKTDIKRISNSIKGENNDSQNEQHKNSSHRKSVSSSHKSHSNSLLAKPNETIMEKGKMIKNYRYSVMEKNEQNNNDEKNLDEDENERQYNNILNQSHLHFEKINELRMELKNSFENYNKLKFDNKKKLKDYEDEANSLKSYIKKIKDENEKKDKKYALIELAIKEMDKEIISLKDDIKQKCLYINDLKMNVDKKKREIQLIVDDINNIQHIVMNYFQNDNSNIEELTKKINAQMNTKHLLFIKEIVIKYHHINSRKSRESNVRENADDENLVIKERELMNLQNELNNIISEKKMHSDAIKNMKHQLDEFHDQKNNYINELRILEKELDIKRDEMEKFSFKLEEINRREESLTYKENEFIQIKEEIMNRERDIIDREHEITEKVNELSYKEKELVEKEHELINKESDILKNNEDFINNNNELARKREELNNEQIQIEELKNDLILRFEHLHNEQKDIKIKETKLKTIYKKLKNNNISDLLDVSNDDNLFNSRTKSNINGNSSEHENSNISSMRKIAELDNLENQSENLNLDSLEYTTYFNEFKKKIKNLKQDLQSREKELEFFEKTLEIEKREKEEYKNELDNLKNLLHAEQLNNKNLDDQLERYKNDDEHIIKSLKESEEVINEKNTLILELQQKLAQASYEISMIENKSNKKGNNNNYNGERNSEYEKKLEELNNITNSYEKEINELNKEKENITKQFMEKIMDDEEGINKLKEELNDANALIVNLKNKNNELYNVNIEMEQANKDMRDDIDILLANIDKLNDEKNATENEKEQKELKYNELKINYEHKVKECNKFFNMLPPKMKKKIEYEKKHRNSKEGNINMSQFNSRIISKDHKLLGNSSEEETCDIDKIANIVKEGKNGKRTSIKINNILNEKDMIIESLNEKLLYYEKDNAKHHEIINDYKSKIDELLSKLNIFEGNMPFFIKINEIINENNYTHENVLGLLNNAILYRKIITKIFIENQFYKEIIQIKEYIFDIISKNTSNKKKETLKLSMIKKKGISKKGHHSVSHPNYTLHMSDTIHKYQNPNDEEQFTDGIDIEPETNMIIKAVNEEFHTFESICNELYNLNKNEEWDIMYKKLNVLEYSYNSIINIIINEIKKTNKISNIEKSELKKNMKLLKKKYNSLSNDFLQNVEDVDKLKLILVKESEQNELLVTENEKLKNLYKELTDEYNEKLDLIKQNEYQIKNLQKQLIEKNENKTKTEEINEFLKTDLDYLNTSLEKANQSLTNLNSENEKNKIALKQLTEENIYLKKQIEDKEGNIEYLTQKIKSNDQVISELKEFNEMLIKKVETYDSIELNRKEGNNHTKGHIENSSTTELYDHNRFYEGIDKNELLVVISKLENDNNNLKEECDMLKNDFYILSEKNHELEEIIQKNDLPIKYNDELDIKDDIIEKETLINEKNKYKIKCIQIIDICFNKDFTIVDIREKIVAIFENDDEEILNIINCHRSMLSNNANEEFVYDKENNSIKNAHHSRSIRGTKSVCSVVDNNKYNESERMKDILSSQRKEDAAKAHQENITHIEEMSKKNEELIKKNEQIWKLNKYIEELNKEITNKDYIIMKSQQESADKNDVLEKNKQYIIFLKDQIKLLCNNIDENNLFDIDNVNLSPTLRSFIKRKSYNNRCSFVEVYDEKKSNHGHENENFASRQKRRETFDQSRKKKLSEFTSQEQYNFYDENEVKIEEMNLKMDELNDKLKTAEHKIEVLKNENTDLMEKCEFLKKELKDVQGAKRNLMLCESRLNILEKELEEKQKKLDAQNKTVNECVDIYVEENSENFNKILELKQANEKYKIEIKVLNDEITQLKADVKNYNNDIKNINSTLEFYKSTHDELVNEFGKEETNKIYYQQICDMLKKENENFKEQIEIEEENKKELINSINEIKEQLNNAMKENNEIALDVEYFQMQNNLLKDFCNHYKERERILINNIENDLDSSINTSSLKNIQSYKGENLKSFVMKLNEEINNLQSELEGKSESIISLKYQIKEYHLDKISKNNEHLQYSNITFEEIIDINNITYVQNNLFMYINLFKSVLFIISEILFFIDPTNSLYFEILALLKLKRNKDHNKDVEIDASIKSLQLSKCECDNIFKYILKSKNLLREKLQLLQLKIC</sequence>
<feature type="coiled-coil region" evidence="1">
    <location>
        <begin position="2479"/>
        <end position="2562"/>
    </location>
</feature>
<feature type="coiled-coil region" evidence="1">
    <location>
        <begin position="4126"/>
        <end position="4409"/>
    </location>
</feature>
<feature type="coiled-coil region" evidence="1">
    <location>
        <begin position="3363"/>
        <end position="3418"/>
    </location>
</feature>
<feature type="coiled-coil region" evidence="1">
    <location>
        <begin position="3466"/>
        <end position="3507"/>
    </location>
</feature>
<feature type="coiled-coil region" evidence="1">
    <location>
        <begin position="4007"/>
        <end position="4061"/>
    </location>
</feature>
<feature type="compositionally biased region" description="Basic and acidic residues" evidence="2">
    <location>
        <begin position="3142"/>
        <end position="3156"/>
    </location>
</feature>
<feature type="coiled-coil region" evidence="1">
    <location>
        <begin position="588"/>
        <end position="706"/>
    </location>
</feature>
<evidence type="ECO:0000313" key="3">
    <source>
        <dbReference type="EMBL" id="CXJ26902.1"/>
    </source>
</evidence>
<feature type="compositionally biased region" description="Basic and acidic residues" evidence="2">
    <location>
        <begin position="2893"/>
        <end position="2909"/>
    </location>
</feature>
<feature type="region of interest" description="Disordered" evidence="2">
    <location>
        <begin position="3627"/>
        <end position="3668"/>
    </location>
</feature>
<feature type="coiled-coil region" evidence="1">
    <location>
        <begin position="3208"/>
        <end position="3242"/>
    </location>
</feature>
<feature type="coiled-coil region" evidence="1">
    <location>
        <begin position="4715"/>
        <end position="4882"/>
    </location>
</feature>
<feature type="coiled-coil region" evidence="1">
    <location>
        <begin position="212"/>
        <end position="253"/>
    </location>
</feature>
<feature type="coiled-coil region" evidence="1">
    <location>
        <begin position="1895"/>
        <end position="1971"/>
    </location>
</feature>
<feature type="coiled-coil region" evidence="1">
    <location>
        <begin position="1328"/>
        <end position="1355"/>
    </location>
</feature>
<evidence type="ECO:0000313" key="4">
    <source>
        <dbReference type="Proteomes" id="UP000069549"/>
    </source>
</evidence>
<feature type="coiled-coil region" evidence="1">
    <location>
        <begin position="2970"/>
        <end position="3064"/>
    </location>
</feature>
<dbReference type="Gene3D" id="1.10.287.1490">
    <property type="match status" value="1"/>
</dbReference>
<feature type="coiled-coil region" evidence="1">
    <location>
        <begin position="43"/>
        <end position="155"/>
    </location>
</feature>
<feature type="coiled-coil region" evidence="1">
    <location>
        <begin position="2419"/>
        <end position="2453"/>
    </location>
</feature>
<feature type="coiled-coil region" evidence="1">
    <location>
        <begin position="1202"/>
        <end position="1303"/>
    </location>
</feature>
<feature type="coiled-coil region" evidence="1">
    <location>
        <begin position="2162"/>
        <end position="2189"/>
    </location>
</feature>
<feature type="coiled-coil region" evidence="1">
    <location>
        <begin position="2363"/>
        <end position="2394"/>
    </location>
</feature>
<dbReference type="Proteomes" id="UP000069549">
    <property type="component" value="Chromosome 14"/>
</dbReference>
<dbReference type="EMBL" id="LT160034">
    <property type="protein sequence ID" value="CXJ26902.1"/>
    <property type="molecule type" value="Genomic_DNA"/>
</dbReference>
<feature type="coiled-coil region" evidence="1">
    <location>
        <begin position="5296"/>
        <end position="5519"/>
    </location>
</feature>
<feature type="compositionally biased region" description="Basic residues" evidence="2">
    <location>
        <begin position="3642"/>
        <end position="3656"/>
    </location>
</feature>
<feature type="compositionally biased region" description="Polar residues" evidence="2">
    <location>
        <begin position="193"/>
        <end position="208"/>
    </location>
</feature>
<proteinExistence type="predicted"/>
<name>A0A0Z0B7Y7_PLABE</name>
<feature type="coiled-coil region" evidence="1">
    <location>
        <begin position="3572"/>
        <end position="3613"/>
    </location>
</feature>
<feature type="coiled-coil region" evidence="1">
    <location>
        <begin position="5569"/>
        <end position="5596"/>
    </location>
</feature>
<gene>
    <name evidence="3" type="ORF">PBK173_000481700</name>
</gene>
<dbReference type="PANTHER" id="PTHR23159">
    <property type="entry name" value="CENTROSOMAL PROTEIN 2"/>
    <property type="match status" value="1"/>
</dbReference>
<feature type="coiled-coil region" evidence="1">
    <location>
        <begin position="2258"/>
        <end position="2295"/>
    </location>
</feature>
<organism evidence="3 4">
    <name type="scientific">Plasmodium berghei</name>
    <dbReference type="NCBI Taxonomy" id="5821"/>
    <lineage>
        <taxon>Eukaryota</taxon>
        <taxon>Sar</taxon>
        <taxon>Alveolata</taxon>
        <taxon>Apicomplexa</taxon>
        <taxon>Aconoidasida</taxon>
        <taxon>Haemosporida</taxon>
        <taxon>Plasmodiidae</taxon>
        <taxon>Plasmodium</taxon>
        <taxon>Plasmodium (Vinckeia)</taxon>
    </lineage>
</organism>
<feature type="region of interest" description="Disordered" evidence="2">
    <location>
        <begin position="188"/>
        <end position="208"/>
    </location>
</feature>
<dbReference type="VEuPathDB" id="PlasmoDB:PBANKA_1454200"/>
<feature type="coiled-coil region" evidence="1">
    <location>
        <begin position="2753"/>
        <end position="2810"/>
    </location>
</feature>
<evidence type="ECO:0000256" key="1">
    <source>
        <dbReference type="SAM" id="Coils"/>
    </source>
</evidence>
<feature type="coiled-coil region" evidence="1">
    <location>
        <begin position="526"/>
        <end position="560"/>
    </location>
</feature>
<feature type="compositionally biased region" description="Polar residues" evidence="2">
    <location>
        <begin position="3627"/>
        <end position="3636"/>
    </location>
</feature>
<feature type="coiled-coil region" evidence="1">
    <location>
        <begin position="2591"/>
        <end position="2702"/>
    </location>
</feature>
<feature type="region of interest" description="Disordered" evidence="2">
    <location>
        <begin position="2878"/>
        <end position="2909"/>
    </location>
</feature>
<reference evidence="3 4" key="1">
    <citation type="submission" date="2016-02" db="EMBL/GenBank/DDBJ databases">
        <authorList>
            <consortium name="Pathogen Informatics"/>
        </authorList>
    </citation>
    <scope>NUCLEOTIDE SEQUENCE [LARGE SCALE GENOMIC DNA]</scope>
    <source>
        <strain evidence="3 4">K173</strain>
    </source>
</reference>
<keyword evidence="1" id="KW-0175">Coiled coil</keyword>
<feature type="region of interest" description="Disordered" evidence="2">
    <location>
        <begin position="3142"/>
        <end position="3177"/>
    </location>
</feature>
<feature type="coiled-coil region" evidence="1">
    <location>
        <begin position="3887"/>
        <end position="3949"/>
    </location>
</feature>
<protein>
    <submittedName>
        <fullName evidence="3">Uncharacterized protein</fullName>
    </submittedName>
</protein>